<dbReference type="PANTHER" id="PTHR34203">
    <property type="entry name" value="METHYLTRANSFERASE, FKBM FAMILY PROTEIN"/>
    <property type="match status" value="1"/>
</dbReference>
<dbReference type="OrthoDB" id="5329963at2"/>
<dbReference type="Gene3D" id="3.40.50.150">
    <property type="entry name" value="Vaccinia Virus protein VP39"/>
    <property type="match status" value="1"/>
</dbReference>
<dbReference type="SUPFAM" id="SSF53335">
    <property type="entry name" value="S-adenosyl-L-methionine-dependent methyltransferases"/>
    <property type="match status" value="1"/>
</dbReference>
<dbReference type="NCBIfam" id="TIGR01444">
    <property type="entry name" value="fkbM_fam"/>
    <property type="match status" value="1"/>
</dbReference>
<dbReference type="Pfam" id="PF05050">
    <property type="entry name" value="Methyltransf_21"/>
    <property type="match status" value="1"/>
</dbReference>
<dbReference type="EMBL" id="QHKO01000006">
    <property type="protein sequence ID" value="RAL21181.1"/>
    <property type="molecule type" value="Genomic_DNA"/>
</dbReference>
<dbReference type="InterPro" id="IPR052514">
    <property type="entry name" value="SAM-dependent_MTase"/>
</dbReference>
<dbReference type="GO" id="GO:0032259">
    <property type="term" value="P:methylation"/>
    <property type="evidence" value="ECO:0007669"/>
    <property type="project" value="UniProtKB-KW"/>
</dbReference>
<gene>
    <name evidence="2" type="ORF">DL240_13695</name>
</gene>
<dbReference type="RefSeq" id="WP_111730469.1">
    <property type="nucleotide sequence ID" value="NZ_QHKO01000006.1"/>
</dbReference>
<protein>
    <submittedName>
        <fullName evidence="2">FkbM family methyltransferase</fullName>
    </submittedName>
</protein>
<dbReference type="AlphaFoldDB" id="A0A328C346"/>
<accession>A0A328C346</accession>
<keyword evidence="2" id="KW-0808">Transferase</keyword>
<dbReference type="Proteomes" id="UP000249169">
    <property type="component" value="Unassembled WGS sequence"/>
</dbReference>
<reference evidence="2 3" key="1">
    <citation type="submission" date="2018-05" db="EMBL/GenBank/DDBJ databases">
        <title>Lujinxingia marina gen. nov. sp. nov., a new facultative anaerobic member of the class Deltaproteobacteria, and proposal of Lujinxingaceae fam. nov.</title>
        <authorList>
            <person name="Li C.-M."/>
        </authorList>
    </citation>
    <scope>NUCLEOTIDE SEQUENCE [LARGE SCALE GENOMIC DNA]</scope>
    <source>
        <strain evidence="2 3">B210</strain>
    </source>
</reference>
<organism evidence="2 3">
    <name type="scientific">Lujinxingia litoralis</name>
    <dbReference type="NCBI Taxonomy" id="2211119"/>
    <lineage>
        <taxon>Bacteria</taxon>
        <taxon>Deltaproteobacteria</taxon>
        <taxon>Bradymonadales</taxon>
        <taxon>Lujinxingiaceae</taxon>
        <taxon>Lujinxingia</taxon>
    </lineage>
</organism>
<keyword evidence="2" id="KW-0489">Methyltransferase</keyword>
<evidence type="ECO:0000259" key="1">
    <source>
        <dbReference type="Pfam" id="PF05050"/>
    </source>
</evidence>
<proteinExistence type="predicted"/>
<evidence type="ECO:0000313" key="3">
    <source>
        <dbReference type="Proteomes" id="UP000249169"/>
    </source>
</evidence>
<keyword evidence="3" id="KW-1185">Reference proteome</keyword>
<dbReference type="PANTHER" id="PTHR34203:SF15">
    <property type="entry name" value="SLL1173 PROTEIN"/>
    <property type="match status" value="1"/>
</dbReference>
<feature type="domain" description="Methyltransferase FkbM" evidence="1">
    <location>
        <begin position="89"/>
        <end position="259"/>
    </location>
</feature>
<sequence>MKTDVIRQLRRASRFLYQHRGLSRLSDSARRVAANFPLQIDLDDFDGDLHFRLHLDEHMGSQIFWRGSYSEPQTRLLTHLLKPHHTFIDIGANHGEFTLVAAKHLSQGRVFAFEPGDVIFPRLAHNVEANGFDNVTLVNLGLSDSPGSATFYEAETRANDGTYNRGVASLYPDEKRSRPSHTIELTTLDAFVEEHDLERLDLIKIDVEGAELAALQGAHQTLTRFRPHIIFELSQVTCQNAGYPMTRLLDELSAYGYVFLRIDDDRPGFALRALDATRLGLFQNVLAVPPRFLADT</sequence>
<comment type="caution">
    <text evidence="2">The sequence shown here is derived from an EMBL/GenBank/DDBJ whole genome shotgun (WGS) entry which is preliminary data.</text>
</comment>
<dbReference type="InterPro" id="IPR029063">
    <property type="entry name" value="SAM-dependent_MTases_sf"/>
</dbReference>
<name>A0A328C346_9DELT</name>
<dbReference type="GO" id="GO:0008168">
    <property type="term" value="F:methyltransferase activity"/>
    <property type="evidence" value="ECO:0007669"/>
    <property type="project" value="UniProtKB-KW"/>
</dbReference>
<dbReference type="InterPro" id="IPR006342">
    <property type="entry name" value="FkbM_mtfrase"/>
</dbReference>
<evidence type="ECO:0000313" key="2">
    <source>
        <dbReference type="EMBL" id="RAL21181.1"/>
    </source>
</evidence>